<dbReference type="AlphaFoldDB" id="A0A0V0GQI0"/>
<evidence type="ECO:0000313" key="1">
    <source>
        <dbReference type="EMBL" id="JAP10163.1"/>
    </source>
</evidence>
<accession>A0A0V0GQI0</accession>
<proteinExistence type="predicted"/>
<organism evidence="1">
    <name type="scientific">Solanum chacoense</name>
    <name type="common">Chaco potato</name>
    <dbReference type="NCBI Taxonomy" id="4108"/>
    <lineage>
        <taxon>Eukaryota</taxon>
        <taxon>Viridiplantae</taxon>
        <taxon>Streptophyta</taxon>
        <taxon>Embryophyta</taxon>
        <taxon>Tracheophyta</taxon>
        <taxon>Spermatophyta</taxon>
        <taxon>Magnoliopsida</taxon>
        <taxon>eudicotyledons</taxon>
        <taxon>Gunneridae</taxon>
        <taxon>Pentapetalae</taxon>
        <taxon>asterids</taxon>
        <taxon>lamiids</taxon>
        <taxon>Solanales</taxon>
        <taxon>Solanaceae</taxon>
        <taxon>Solanoideae</taxon>
        <taxon>Solaneae</taxon>
        <taxon>Solanum</taxon>
    </lineage>
</organism>
<reference evidence="1" key="1">
    <citation type="submission" date="2015-12" db="EMBL/GenBank/DDBJ databases">
        <title>Gene expression during late stages of embryo sac development: a critical building block for successful pollen-pistil interactions.</title>
        <authorList>
            <person name="Liu Y."/>
            <person name="Joly V."/>
            <person name="Sabar M."/>
            <person name="Matton D.P."/>
        </authorList>
    </citation>
    <scope>NUCLEOTIDE SEQUENCE</scope>
</reference>
<dbReference type="EMBL" id="GEDG01033621">
    <property type="protein sequence ID" value="JAP10163.1"/>
    <property type="molecule type" value="Transcribed_RNA"/>
</dbReference>
<sequence>MSLFPIPQSVLDILERIRRDFMWEGNRSSHKFHPVEWGKVIMHKSKGGPGIRDLPLHNKALLMK</sequence>
<name>A0A0V0GQI0_SOLCH</name>
<protein>
    <submittedName>
        <fullName evidence="1">Putative ovule protein</fullName>
    </submittedName>
</protein>